<keyword evidence="2" id="KW-0813">Transport</keyword>
<dbReference type="InterPro" id="IPR036259">
    <property type="entry name" value="MFS_trans_sf"/>
</dbReference>
<evidence type="ECO:0000256" key="5">
    <source>
        <dbReference type="ARBA" id="ARBA00022989"/>
    </source>
</evidence>
<dbReference type="SUPFAM" id="SSF103473">
    <property type="entry name" value="MFS general substrate transporter"/>
    <property type="match status" value="1"/>
</dbReference>
<accession>A0ABU2N4X3</accession>
<dbReference type="PANTHER" id="PTHR43045:SF1">
    <property type="entry name" value="SHIKIMATE TRANSPORTER"/>
    <property type="match status" value="1"/>
</dbReference>
<evidence type="ECO:0000256" key="2">
    <source>
        <dbReference type="ARBA" id="ARBA00022448"/>
    </source>
</evidence>
<feature type="transmembrane region" description="Helical" evidence="7">
    <location>
        <begin position="365"/>
        <end position="388"/>
    </location>
</feature>
<feature type="transmembrane region" description="Helical" evidence="7">
    <location>
        <begin position="49"/>
        <end position="73"/>
    </location>
</feature>
<reference evidence="10" key="1">
    <citation type="submission" date="2023-07" db="EMBL/GenBank/DDBJ databases">
        <title>30 novel species of actinomycetes from the DSMZ collection.</title>
        <authorList>
            <person name="Nouioui I."/>
        </authorList>
    </citation>
    <scope>NUCLEOTIDE SEQUENCE [LARGE SCALE GENOMIC DNA]</scope>
    <source>
        <strain evidence="10">DSM 45834</strain>
    </source>
</reference>
<gene>
    <name evidence="9" type="ORF">RM445_05515</name>
</gene>
<evidence type="ECO:0000256" key="4">
    <source>
        <dbReference type="ARBA" id="ARBA00022692"/>
    </source>
</evidence>
<evidence type="ECO:0000256" key="6">
    <source>
        <dbReference type="ARBA" id="ARBA00023136"/>
    </source>
</evidence>
<keyword evidence="6 7" id="KW-0472">Membrane</keyword>
<keyword evidence="4 7" id="KW-0812">Transmembrane</keyword>
<dbReference type="Pfam" id="PF00083">
    <property type="entry name" value="Sugar_tr"/>
    <property type="match status" value="1"/>
</dbReference>
<dbReference type="InterPro" id="IPR011701">
    <property type="entry name" value="MFS"/>
</dbReference>
<dbReference type="PROSITE" id="PS50850">
    <property type="entry name" value="MFS"/>
    <property type="match status" value="1"/>
</dbReference>
<dbReference type="Pfam" id="PF07690">
    <property type="entry name" value="MFS_1"/>
    <property type="match status" value="1"/>
</dbReference>
<dbReference type="InterPro" id="IPR005828">
    <property type="entry name" value="MFS_sugar_transport-like"/>
</dbReference>
<protein>
    <submittedName>
        <fullName evidence="9">MFS transporter</fullName>
    </submittedName>
</protein>
<sequence length="446" mass="46203">MAPTHAKRPRLAASASFVGSALEYYDFFIYGTASALVFGKLFFPTANPALGTIAALATFAIGNIGRPIGAAVIGHYGDRIGRKQMLILTLIGMGVCTILIGCLPTYASIGIAAPILLLILRLLQGIAVSGESGGAITLSMEHAPEHRRAFYASWVNQGAAAGSMLATLAFLGFSSLPAEQFESWGWRVPFLLSAVVVIVGLVIRAKLPESPEFEKVEDHHAVAKFPLVTVLTKQTSAVVRVVFIAVLTVVVPINQVLGLTYGVQSGISRPTMLMIGLASSALAILTQPVFAIIADRIGRKPVFLTGAVIAAAGTFLFFGALGTGSAGAALVGSVVMMPIGYSMCNAIIPALYAEMFDTRVRYSGVAVAGQLGQIFPGFAPAIAAGLLAGGGTGITVALFVAGCAAVSIITVLTARETKDVATDDLGGLRQRQVSAVADVEPAVEVR</sequence>
<feature type="transmembrane region" description="Helical" evidence="7">
    <location>
        <begin position="394"/>
        <end position="414"/>
    </location>
</feature>
<name>A0ABU2N4X3_9PSEU</name>
<feature type="transmembrane region" description="Helical" evidence="7">
    <location>
        <begin position="85"/>
        <end position="109"/>
    </location>
</feature>
<feature type="transmembrane region" description="Helical" evidence="7">
    <location>
        <begin position="21"/>
        <end position="43"/>
    </location>
</feature>
<dbReference type="RefSeq" id="WP_311554948.1">
    <property type="nucleotide sequence ID" value="NZ_JAVREJ010000003.1"/>
</dbReference>
<keyword evidence="5 7" id="KW-1133">Transmembrane helix</keyword>
<dbReference type="PANTHER" id="PTHR43045">
    <property type="entry name" value="SHIKIMATE TRANSPORTER"/>
    <property type="match status" value="1"/>
</dbReference>
<dbReference type="EMBL" id="JAVREJ010000003">
    <property type="protein sequence ID" value="MDT0348981.1"/>
    <property type="molecule type" value="Genomic_DNA"/>
</dbReference>
<dbReference type="Gene3D" id="1.20.1250.20">
    <property type="entry name" value="MFS general substrate transporter like domains"/>
    <property type="match status" value="2"/>
</dbReference>
<feature type="transmembrane region" description="Helical" evidence="7">
    <location>
        <begin position="273"/>
        <end position="294"/>
    </location>
</feature>
<evidence type="ECO:0000313" key="10">
    <source>
        <dbReference type="Proteomes" id="UP001183202"/>
    </source>
</evidence>
<feature type="domain" description="Major facilitator superfamily (MFS) profile" evidence="8">
    <location>
        <begin position="12"/>
        <end position="418"/>
    </location>
</feature>
<feature type="transmembrane region" description="Helical" evidence="7">
    <location>
        <begin position="241"/>
        <end position="261"/>
    </location>
</feature>
<keyword evidence="3" id="KW-1003">Cell membrane</keyword>
<feature type="transmembrane region" description="Helical" evidence="7">
    <location>
        <begin position="184"/>
        <end position="203"/>
    </location>
</feature>
<feature type="transmembrane region" description="Helical" evidence="7">
    <location>
        <begin position="301"/>
        <end position="321"/>
    </location>
</feature>
<dbReference type="Proteomes" id="UP001183202">
    <property type="component" value="Unassembled WGS sequence"/>
</dbReference>
<evidence type="ECO:0000256" key="1">
    <source>
        <dbReference type="ARBA" id="ARBA00004651"/>
    </source>
</evidence>
<proteinExistence type="predicted"/>
<feature type="transmembrane region" description="Helical" evidence="7">
    <location>
        <begin position="327"/>
        <end position="353"/>
    </location>
</feature>
<comment type="subcellular location">
    <subcellularLocation>
        <location evidence="1">Cell membrane</location>
        <topology evidence="1">Multi-pass membrane protein</topology>
    </subcellularLocation>
</comment>
<evidence type="ECO:0000256" key="7">
    <source>
        <dbReference type="SAM" id="Phobius"/>
    </source>
</evidence>
<evidence type="ECO:0000313" key="9">
    <source>
        <dbReference type="EMBL" id="MDT0348981.1"/>
    </source>
</evidence>
<evidence type="ECO:0000256" key="3">
    <source>
        <dbReference type="ARBA" id="ARBA00022475"/>
    </source>
</evidence>
<feature type="transmembrane region" description="Helical" evidence="7">
    <location>
        <begin position="115"/>
        <end position="138"/>
    </location>
</feature>
<comment type="caution">
    <text evidence="9">The sequence shown here is derived from an EMBL/GenBank/DDBJ whole genome shotgun (WGS) entry which is preliminary data.</text>
</comment>
<keyword evidence="10" id="KW-1185">Reference proteome</keyword>
<dbReference type="InterPro" id="IPR020846">
    <property type="entry name" value="MFS_dom"/>
</dbReference>
<feature type="transmembrane region" description="Helical" evidence="7">
    <location>
        <begin position="150"/>
        <end position="172"/>
    </location>
</feature>
<dbReference type="CDD" id="cd17369">
    <property type="entry name" value="MFS_ShiA_like"/>
    <property type="match status" value="1"/>
</dbReference>
<evidence type="ECO:0000259" key="8">
    <source>
        <dbReference type="PROSITE" id="PS50850"/>
    </source>
</evidence>
<organism evidence="9 10">
    <name type="scientific">Pseudonocardia charpentierae</name>
    <dbReference type="NCBI Taxonomy" id="3075545"/>
    <lineage>
        <taxon>Bacteria</taxon>
        <taxon>Bacillati</taxon>
        <taxon>Actinomycetota</taxon>
        <taxon>Actinomycetes</taxon>
        <taxon>Pseudonocardiales</taxon>
        <taxon>Pseudonocardiaceae</taxon>
        <taxon>Pseudonocardia</taxon>
    </lineage>
</organism>